<evidence type="ECO:0000256" key="3">
    <source>
        <dbReference type="ARBA" id="ARBA00022695"/>
    </source>
</evidence>
<dbReference type="GO" id="GO:0003950">
    <property type="term" value="F:NAD+ poly-ADP-ribosyltransferase activity"/>
    <property type="evidence" value="ECO:0007669"/>
    <property type="project" value="InterPro"/>
</dbReference>
<keyword evidence="2" id="KW-0808">Transferase</keyword>
<dbReference type="VEuPathDB" id="TrichDB:TVAGG3_0411000"/>
<evidence type="ECO:0000256" key="2">
    <source>
        <dbReference type="ARBA" id="ARBA00022679"/>
    </source>
</evidence>
<dbReference type="SMR" id="A2ER66"/>
<gene>
    <name evidence="6" type="ORF">TVAG_226320</name>
</gene>
<evidence type="ECO:0000313" key="7">
    <source>
        <dbReference type="Proteomes" id="UP000001542"/>
    </source>
</evidence>
<dbReference type="VEuPathDB" id="TrichDB:TVAG_226320"/>
<dbReference type="Proteomes" id="UP000001542">
    <property type="component" value="Unassembled WGS sequence"/>
</dbReference>
<dbReference type="InParanoid" id="A2ER66"/>
<evidence type="ECO:0000313" key="6">
    <source>
        <dbReference type="EMBL" id="EAY04819.1"/>
    </source>
</evidence>
<reference evidence="6" key="1">
    <citation type="submission" date="2006-10" db="EMBL/GenBank/DDBJ databases">
        <authorList>
            <person name="Amadeo P."/>
            <person name="Zhao Q."/>
            <person name="Wortman J."/>
            <person name="Fraser-Liggett C."/>
            <person name="Carlton J."/>
        </authorList>
    </citation>
    <scope>NUCLEOTIDE SEQUENCE</scope>
    <source>
        <strain evidence="6">G3</strain>
    </source>
</reference>
<dbReference type="FunFam" id="3.90.228.10:FF:000025">
    <property type="entry name" value="UBA/TS-N domain containing protein"/>
    <property type="match status" value="1"/>
</dbReference>
<proteinExistence type="predicted"/>
<dbReference type="SUPFAM" id="SSF56399">
    <property type="entry name" value="ADP-ribosylation"/>
    <property type="match status" value="1"/>
</dbReference>
<dbReference type="eggNOG" id="ENOG502QPRC">
    <property type="taxonomic scope" value="Eukaryota"/>
</dbReference>
<dbReference type="KEGG" id="tva:4762681"/>
<keyword evidence="3" id="KW-0548">Nucleotidyltransferase</keyword>
<dbReference type="InterPro" id="IPR051838">
    <property type="entry name" value="ARTD_PARP"/>
</dbReference>
<dbReference type="InterPro" id="IPR012317">
    <property type="entry name" value="Poly(ADP-ribose)pol_cat_dom"/>
</dbReference>
<dbReference type="EMBL" id="DS113464">
    <property type="protein sequence ID" value="EAY04819.1"/>
    <property type="molecule type" value="Genomic_DNA"/>
</dbReference>
<feature type="domain" description="PARP catalytic" evidence="5">
    <location>
        <begin position="372"/>
        <end position="446"/>
    </location>
</feature>
<keyword evidence="1" id="KW-0328">Glycosyltransferase</keyword>
<reference evidence="6" key="2">
    <citation type="journal article" date="2007" name="Science">
        <title>Draft genome sequence of the sexually transmitted pathogen Trichomonas vaginalis.</title>
        <authorList>
            <person name="Carlton J.M."/>
            <person name="Hirt R.P."/>
            <person name="Silva J.C."/>
            <person name="Delcher A.L."/>
            <person name="Schatz M."/>
            <person name="Zhao Q."/>
            <person name="Wortman J.R."/>
            <person name="Bidwell S.L."/>
            <person name="Alsmark U.C.M."/>
            <person name="Besteiro S."/>
            <person name="Sicheritz-Ponten T."/>
            <person name="Noel C.J."/>
            <person name="Dacks J.B."/>
            <person name="Foster P.G."/>
            <person name="Simillion C."/>
            <person name="Van de Peer Y."/>
            <person name="Miranda-Saavedra D."/>
            <person name="Barton G.J."/>
            <person name="Westrop G.D."/>
            <person name="Mueller S."/>
            <person name="Dessi D."/>
            <person name="Fiori P.L."/>
            <person name="Ren Q."/>
            <person name="Paulsen I."/>
            <person name="Zhang H."/>
            <person name="Bastida-Corcuera F.D."/>
            <person name="Simoes-Barbosa A."/>
            <person name="Brown M.T."/>
            <person name="Hayes R.D."/>
            <person name="Mukherjee M."/>
            <person name="Okumura C.Y."/>
            <person name="Schneider R."/>
            <person name="Smith A.J."/>
            <person name="Vanacova S."/>
            <person name="Villalvazo M."/>
            <person name="Haas B.J."/>
            <person name="Pertea M."/>
            <person name="Feldblyum T.V."/>
            <person name="Utterback T.R."/>
            <person name="Shu C.L."/>
            <person name="Osoegawa K."/>
            <person name="de Jong P.J."/>
            <person name="Hrdy I."/>
            <person name="Horvathova L."/>
            <person name="Zubacova Z."/>
            <person name="Dolezal P."/>
            <person name="Malik S.B."/>
            <person name="Logsdon J.M. Jr."/>
            <person name="Henze K."/>
            <person name="Gupta A."/>
            <person name="Wang C.C."/>
            <person name="Dunne R.L."/>
            <person name="Upcroft J.A."/>
            <person name="Upcroft P."/>
            <person name="White O."/>
            <person name="Salzberg S.L."/>
            <person name="Tang P."/>
            <person name="Chiu C.-H."/>
            <person name="Lee Y.-S."/>
            <person name="Embley T.M."/>
            <person name="Coombs G.H."/>
            <person name="Mottram J.C."/>
            <person name="Tachezy J."/>
            <person name="Fraser-Liggett C.M."/>
            <person name="Johnson P.J."/>
        </authorList>
    </citation>
    <scope>NUCLEOTIDE SEQUENCE [LARGE SCALE GENOMIC DNA]</scope>
    <source>
        <strain evidence="6">G3</strain>
    </source>
</reference>
<evidence type="ECO:0000256" key="1">
    <source>
        <dbReference type="ARBA" id="ARBA00022676"/>
    </source>
</evidence>
<evidence type="ECO:0000259" key="5">
    <source>
        <dbReference type="Pfam" id="PF00644"/>
    </source>
</evidence>
<dbReference type="Pfam" id="PF00644">
    <property type="entry name" value="PARP"/>
    <property type="match status" value="1"/>
</dbReference>
<keyword evidence="7" id="KW-1185">Reference proteome</keyword>
<dbReference type="RefSeq" id="XP_001317042.1">
    <property type="nucleotide sequence ID" value="XM_001317007.1"/>
</dbReference>
<accession>A2ER66</accession>
<name>A2ER66_TRIV3</name>
<keyword evidence="4" id="KW-0520">NAD</keyword>
<dbReference type="PANTHER" id="PTHR21328">
    <property type="entry name" value="POLY ADP-RIBOSE POLYMERASE FAMILY, MEMBER PARP"/>
    <property type="match status" value="1"/>
</dbReference>
<dbReference type="Gene3D" id="3.90.228.10">
    <property type="match status" value="1"/>
</dbReference>
<evidence type="ECO:0000256" key="4">
    <source>
        <dbReference type="ARBA" id="ARBA00023027"/>
    </source>
</evidence>
<sequence>MSDEEEEVYVVYEEEEEVEDSSSDELVQLVSESSNTFITKEIESFSHYLPNWSAYSSDNRMIINIPSSFLPLAQKVVYGFSVHDILLNLTITMNSNDWTTPPQITFEHPIYKSQFIGRPLIVDLIPKFFNKDYKPKQNYRAAGYVLNAAGHADPELVKLLAKEGISAERAKTALVLCRNKINDARSFLRTGQKADVSTRMPCKFEECRLLYFIVEICDLFIGLQDHCCFCGKKLSEATVKPSVCSNKLCNFSFTQLGVGTSLLQEIRRDPDVADLMISCFATALGTAWLKPKPNNFTDDEMRQIINGLPTVSDMVRANDDHQLANLVGDKAILLLNWIILSNKSQLYELSPELRLKQFPTRHQFLTLMASEERENEFKALKAKYGSFFLWHGSTGDRWHSIIRNGLKNGTGTEMQQNGKVFGSGIYLASELLTSLNYVKNVQNEYARSTLGNSLQAVGLCEVAKVPDLEDHGRAYTLMNEKAIVVRFLFVGANFSYDVVQKPLERVPKLKDILNYHASLNK</sequence>
<dbReference type="AlphaFoldDB" id="A2ER66"/>
<dbReference type="GO" id="GO:0016779">
    <property type="term" value="F:nucleotidyltransferase activity"/>
    <property type="evidence" value="ECO:0007669"/>
    <property type="project" value="UniProtKB-KW"/>
</dbReference>
<protein>
    <submittedName>
        <fullName evidence="6">UBA/TS-N domain containing protein</fullName>
    </submittedName>
</protein>
<organism evidence="6 7">
    <name type="scientific">Trichomonas vaginalis (strain ATCC PRA-98 / G3)</name>
    <dbReference type="NCBI Taxonomy" id="412133"/>
    <lineage>
        <taxon>Eukaryota</taxon>
        <taxon>Metamonada</taxon>
        <taxon>Parabasalia</taxon>
        <taxon>Trichomonadida</taxon>
        <taxon>Trichomonadidae</taxon>
        <taxon>Trichomonas</taxon>
    </lineage>
</organism>
<dbReference type="OrthoDB" id="109543at2759"/>
<dbReference type="STRING" id="5722.A2ER66"/>